<comment type="caution">
    <text evidence="11">The sequence shown here is derived from an EMBL/GenBank/DDBJ whole genome shotgun (WGS) entry which is preliminary data.</text>
</comment>
<evidence type="ECO:0000313" key="12">
    <source>
        <dbReference type="Proteomes" id="UP000276223"/>
    </source>
</evidence>
<dbReference type="GO" id="GO:0005829">
    <property type="term" value="C:cytosol"/>
    <property type="evidence" value="ECO:0007669"/>
    <property type="project" value="TreeGrafter"/>
</dbReference>
<name>A0A3N1VL71_9BACT</name>
<evidence type="ECO:0000256" key="5">
    <source>
        <dbReference type="ARBA" id="ARBA00022741"/>
    </source>
</evidence>
<dbReference type="RefSeq" id="WP_123289457.1">
    <property type="nucleotide sequence ID" value="NZ_RJVA01000010.1"/>
</dbReference>
<keyword evidence="12" id="KW-1185">Reference proteome</keyword>
<dbReference type="PANTHER" id="PTHR23117:SF13">
    <property type="entry name" value="GUANYLATE KINASE"/>
    <property type="match status" value="1"/>
</dbReference>
<dbReference type="Gene3D" id="3.30.63.10">
    <property type="entry name" value="Guanylate Kinase phosphate binding domain"/>
    <property type="match status" value="1"/>
</dbReference>
<dbReference type="HAMAP" id="MF_00328">
    <property type="entry name" value="Guanylate_kinase"/>
    <property type="match status" value="1"/>
</dbReference>
<comment type="catalytic activity">
    <reaction evidence="9">
        <text>GMP + ATP = GDP + ADP</text>
        <dbReference type="Rhea" id="RHEA:20780"/>
        <dbReference type="ChEBI" id="CHEBI:30616"/>
        <dbReference type="ChEBI" id="CHEBI:58115"/>
        <dbReference type="ChEBI" id="CHEBI:58189"/>
        <dbReference type="ChEBI" id="CHEBI:456216"/>
        <dbReference type="EC" id="2.7.4.8"/>
    </reaction>
</comment>
<dbReference type="InterPro" id="IPR008145">
    <property type="entry name" value="GK/Ca_channel_bsu"/>
</dbReference>
<accession>A0A3N1VL71</accession>
<dbReference type="InterPro" id="IPR027417">
    <property type="entry name" value="P-loop_NTPase"/>
</dbReference>
<dbReference type="EMBL" id="RJVA01000010">
    <property type="protein sequence ID" value="ROR01758.1"/>
    <property type="molecule type" value="Genomic_DNA"/>
</dbReference>
<dbReference type="Pfam" id="PF00625">
    <property type="entry name" value="Guanylate_kin"/>
    <property type="match status" value="1"/>
</dbReference>
<evidence type="ECO:0000313" key="11">
    <source>
        <dbReference type="EMBL" id="ROR01758.1"/>
    </source>
</evidence>
<dbReference type="InterPro" id="IPR008144">
    <property type="entry name" value="Guanylate_kin-like_dom"/>
</dbReference>
<keyword evidence="9" id="KW-0963">Cytoplasm</keyword>
<dbReference type="OrthoDB" id="9808150at2"/>
<evidence type="ECO:0000256" key="2">
    <source>
        <dbReference type="ARBA" id="ARBA00012961"/>
    </source>
</evidence>
<feature type="domain" description="Guanylate kinase-like" evidence="10">
    <location>
        <begin position="7"/>
        <end position="185"/>
    </location>
</feature>
<dbReference type="GO" id="GO:0004385">
    <property type="term" value="F:GMP kinase activity"/>
    <property type="evidence" value="ECO:0007669"/>
    <property type="project" value="UniProtKB-UniRule"/>
</dbReference>
<dbReference type="Proteomes" id="UP000276223">
    <property type="component" value="Unassembled WGS sequence"/>
</dbReference>
<dbReference type="AlphaFoldDB" id="A0A3N1VL71"/>
<evidence type="ECO:0000256" key="6">
    <source>
        <dbReference type="ARBA" id="ARBA00022777"/>
    </source>
</evidence>
<proteinExistence type="inferred from homology"/>
<dbReference type="PROSITE" id="PS50052">
    <property type="entry name" value="GUANYLATE_KINASE_2"/>
    <property type="match status" value="1"/>
</dbReference>
<feature type="binding site" evidence="9">
    <location>
        <begin position="14"/>
        <end position="21"/>
    </location>
    <ligand>
        <name>ATP</name>
        <dbReference type="ChEBI" id="CHEBI:30616"/>
    </ligand>
</feature>
<dbReference type="GO" id="GO:0005524">
    <property type="term" value="F:ATP binding"/>
    <property type="evidence" value="ECO:0007669"/>
    <property type="project" value="UniProtKB-UniRule"/>
</dbReference>
<dbReference type="FunFam" id="3.30.63.10:FF:000002">
    <property type="entry name" value="Guanylate kinase 1"/>
    <property type="match status" value="1"/>
</dbReference>
<comment type="function">
    <text evidence="9">Essential for recycling GMP and indirectly, cGMP.</text>
</comment>
<dbReference type="EC" id="2.7.4.8" evidence="2 9"/>
<dbReference type="InterPro" id="IPR020590">
    <property type="entry name" value="Guanylate_kinase_CS"/>
</dbReference>
<dbReference type="CDD" id="cd00071">
    <property type="entry name" value="GMPK"/>
    <property type="match status" value="1"/>
</dbReference>
<keyword evidence="4 9" id="KW-0808">Transferase</keyword>
<keyword evidence="6 9" id="KW-0418">Kinase</keyword>
<comment type="subcellular location">
    <subcellularLocation>
        <location evidence="9">Cytoplasm</location>
    </subcellularLocation>
</comment>
<evidence type="ECO:0000256" key="4">
    <source>
        <dbReference type="ARBA" id="ARBA00022679"/>
    </source>
</evidence>
<dbReference type="Gene3D" id="3.40.50.300">
    <property type="entry name" value="P-loop containing nucleotide triphosphate hydrolases"/>
    <property type="match status" value="2"/>
</dbReference>
<keyword evidence="7 9" id="KW-0067">ATP-binding</keyword>
<dbReference type="InterPro" id="IPR017665">
    <property type="entry name" value="Guanylate_kinase"/>
</dbReference>
<sequence length="205" mass="23128">MAPDLRGHVFILSAPSGVGKSTIVKAVLAQDRRLRFSVSCTTRPPRPGEIHGVDYDFLSHQAFEKGIEEGRFLEWAKVYGNYYGTDRHRVQAWLAQGLDVLLEIDVQGARKVRATVPESTTLFILPPSMDALAERLRRRATDAEEVIRRRLKAAQEEIREAPWYDYIIVNDVLEEAVADVVAIIRASRCARLRAHGVLAPFLAFF</sequence>
<evidence type="ECO:0000259" key="10">
    <source>
        <dbReference type="PROSITE" id="PS50052"/>
    </source>
</evidence>
<evidence type="ECO:0000256" key="1">
    <source>
        <dbReference type="ARBA" id="ARBA00005790"/>
    </source>
</evidence>
<evidence type="ECO:0000256" key="8">
    <source>
        <dbReference type="ARBA" id="ARBA00030128"/>
    </source>
</evidence>
<keyword evidence="5 9" id="KW-0547">Nucleotide-binding</keyword>
<dbReference type="SUPFAM" id="SSF52540">
    <property type="entry name" value="P-loop containing nucleoside triphosphate hydrolases"/>
    <property type="match status" value="1"/>
</dbReference>
<reference evidence="11 12" key="1">
    <citation type="submission" date="2018-11" db="EMBL/GenBank/DDBJ databases">
        <title>Genomic Encyclopedia of Type Strains, Phase IV (KMG-IV): sequencing the most valuable type-strain genomes for metagenomic binning, comparative biology and taxonomic classification.</title>
        <authorList>
            <person name="Goeker M."/>
        </authorList>
    </citation>
    <scope>NUCLEOTIDE SEQUENCE [LARGE SCALE GENOMIC DNA]</scope>
    <source>
        <strain evidence="11 12">DSM 22027</strain>
    </source>
</reference>
<evidence type="ECO:0000256" key="7">
    <source>
        <dbReference type="ARBA" id="ARBA00022840"/>
    </source>
</evidence>
<evidence type="ECO:0000256" key="3">
    <source>
        <dbReference type="ARBA" id="ARBA00016296"/>
    </source>
</evidence>
<dbReference type="PANTHER" id="PTHR23117">
    <property type="entry name" value="GUANYLATE KINASE-RELATED"/>
    <property type="match status" value="1"/>
</dbReference>
<dbReference type="PROSITE" id="PS00856">
    <property type="entry name" value="GUANYLATE_KINASE_1"/>
    <property type="match status" value="1"/>
</dbReference>
<dbReference type="SMART" id="SM00072">
    <property type="entry name" value="GuKc"/>
    <property type="match status" value="1"/>
</dbReference>
<organism evidence="11 12">
    <name type="scientific">Desulfosoma caldarium</name>
    <dbReference type="NCBI Taxonomy" id="610254"/>
    <lineage>
        <taxon>Bacteria</taxon>
        <taxon>Pseudomonadati</taxon>
        <taxon>Thermodesulfobacteriota</taxon>
        <taxon>Syntrophobacteria</taxon>
        <taxon>Syntrophobacterales</taxon>
        <taxon>Syntrophobacteraceae</taxon>
        <taxon>Desulfosoma</taxon>
    </lineage>
</organism>
<protein>
    <recommendedName>
        <fullName evidence="3 9">Guanylate kinase</fullName>
        <ecNumber evidence="2 9">2.7.4.8</ecNumber>
    </recommendedName>
    <alternativeName>
        <fullName evidence="8 9">GMP kinase</fullName>
    </alternativeName>
</protein>
<dbReference type="NCBIfam" id="TIGR03263">
    <property type="entry name" value="guanyl_kin"/>
    <property type="match status" value="1"/>
</dbReference>
<gene>
    <name evidence="9" type="primary">gmk</name>
    <name evidence="11" type="ORF">EDC27_0944</name>
</gene>
<comment type="similarity">
    <text evidence="1 9">Belongs to the guanylate kinase family.</text>
</comment>
<evidence type="ECO:0000256" key="9">
    <source>
        <dbReference type="HAMAP-Rule" id="MF_00328"/>
    </source>
</evidence>